<dbReference type="PANTHER" id="PTHR30489">
    <property type="entry name" value="LIPOPROTEIN-RELEASING SYSTEM TRANSMEMBRANE PROTEIN LOLE"/>
    <property type="match status" value="1"/>
</dbReference>
<reference evidence="10 11" key="1">
    <citation type="journal article" date="2011" name="J. Bacteriol.">
        <title>Complete genome sequence of seawater bacterium Glaciecola nitratireducens FR1064T.</title>
        <authorList>
            <person name="Bian F."/>
            <person name="Qin Q.L."/>
            <person name="Xie B.B."/>
            <person name="Shu Y.L."/>
            <person name="Zhang X.Y."/>
            <person name="Yu Y."/>
            <person name="Chen B."/>
            <person name="Chen X.L."/>
            <person name="Zhou B.C."/>
            <person name="Zhang Y.Z."/>
        </authorList>
    </citation>
    <scope>NUCLEOTIDE SEQUENCE [LARGE SCALE GENOMIC DNA]</scope>
    <source>
        <strain evidence="11">JCM 12485 / KCTC 12276 / FR1064</strain>
    </source>
</reference>
<organism evidence="10 11">
    <name type="scientific">Glaciecola nitratireducens (strain JCM 12485 / KCTC 12276 / FR1064)</name>
    <dbReference type="NCBI Taxonomy" id="1085623"/>
    <lineage>
        <taxon>Bacteria</taxon>
        <taxon>Pseudomonadati</taxon>
        <taxon>Pseudomonadota</taxon>
        <taxon>Gammaproteobacteria</taxon>
        <taxon>Alteromonadales</taxon>
        <taxon>Alteromonadaceae</taxon>
        <taxon>Brumicola</taxon>
    </lineage>
</organism>
<dbReference type="GO" id="GO:0044874">
    <property type="term" value="P:lipoprotein localization to outer membrane"/>
    <property type="evidence" value="ECO:0007669"/>
    <property type="project" value="TreeGrafter"/>
</dbReference>
<proteinExistence type="inferred from homology"/>
<comment type="similarity">
    <text evidence="2">Belongs to the ABC-4 integral membrane protein family. LolC/E subfamily.</text>
</comment>
<evidence type="ECO:0000256" key="6">
    <source>
        <dbReference type="ARBA" id="ARBA00023136"/>
    </source>
</evidence>
<feature type="transmembrane region" description="Helical" evidence="7">
    <location>
        <begin position="21"/>
        <end position="48"/>
    </location>
</feature>
<keyword evidence="4 7" id="KW-0812">Transmembrane</keyword>
<dbReference type="Pfam" id="PF02687">
    <property type="entry name" value="FtsX"/>
    <property type="match status" value="1"/>
</dbReference>
<dbReference type="eggNOG" id="COG4591">
    <property type="taxonomic scope" value="Bacteria"/>
</dbReference>
<dbReference type="InterPro" id="IPR051447">
    <property type="entry name" value="Lipoprotein-release_system"/>
</dbReference>
<keyword evidence="10" id="KW-0449">Lipoprotein</keyword>
<name>G4QLG2_GLANF</name>
<dbReference type="KEGG" id="gni:GNIT_1716"/>
<dbReference type="AlphaFoldDB" id="G4QLG2"/>
<feature type="transmembrane region" description="Helical" evidence="7">
    <location>
        <begin position="267"/>
        <end position="289"/>
    </location>
</feature>
<evidence type="ECO:0000256" key="5">
    <source>
        <dbReference type="ARBA" id="ARBA00022989"/>
    </source>
</evidence>
<evidence type="ECO:0000256" key="7">
    <source>
        <dbReference type="SAM" id="Phobius"/>
    </source>
</evidence>
<feature type="domain" description="ABC3 transporter permease C-terminal" evidence="8">
    <location>
        <begin position="270"/>
        <end position="403"/>
    </location>
</feature>
<dbReference type="Pfam" id="PF12704">
    <property type="entry name" value="MacB_PCD"/>
    <property type="match status" value="1"/>
</dbReference>
<dbReference type="Proteomes" id="UP000009282">
    <property type="component" value="Chromosome"/>
</dbReference>
<dbReference type="EMBL" id="CP003060">
    <property type="protein sequence ID" value="AEP29829.1"/>
    <property type="molecule type" value="Genomic_DNA"/>
</dbReference>
<evidence type="ECO:0000313" key="10">
    <source>
        <dbReference type="EMBL" id="AEP29829.1"/>
    </source>
</evidence>
<dbReference type="OrthoDB" id="9808461at2"/>
<evidence type="ECO:0000259" key="9">
    <source>
        <dbReference type="Pfam" id="PF12704"/>
    </source>
</evidence>
<evidence type="ECO:0000259" key="8">
    <source>
        <dbReference type="Pfam" id="PF02687"/>
    </source>
</evidence>
<dbReference type="HOGENOM" id="CLU_000604_8_1_6"/>
<keyword evidence="5 7" id="KW-1133">Transmembrane helix</keyword>
<feature type="domain" description="MacB-like periplasmic core" evidence="9">
    <location>
        <begin position="30"/>
        <end position="226"/>
    </location>
</feature>
<evidence type="ECO:0000256" key="2">
    <source>
        <dbReference type="ARBA" id="ARBA00005236"/>
    </source>
</evidence>
<evidence type="ECO:0000256" key="4">
    <source>
        <dbReference type="ARBA" id="ARBA00022692"/>
    </source>
</evidence>
<dbReference type="PANTHER" id="PTHR30489:SF0">
    <property type="entry name" value="LIPOPROTEIN-RELEASING SYSTEM TRANSMEMBRANE PROTEIN LOLE"/>
    <property type="match status" value="1"/>
</dbReference>
<feature type="transmembrane region" description="Helical" evidence="7">
    <location>
        <begin position="310"/>
        <end position="341"/>
    </location>
</feature>
<keyword evidence="6 7" id="KW-0472">Membrane</keyword>
<dbReference type="InterPro" id="IPR025857">
    <property type="entry name" value="MacB_PCD"/>
</dbReference>
<dbReference type="GO" id="GO:0098797">
    <property type="term" value="C:plasma membrane protein complex"/>
    <property type="evidence" value="ECO:0007669"/>
    <property type="project" value="TreeGrafter"/>
</dbReference>
<dbReference type="STRING" id="1085623.GNIT_1716"/>
<evidence type="ECO:0000313" key="11">
    <source>
        <dbReference type="Proteomes" id="UP000009282"/>
    </source>
</evidence>
<evidence type="ECO:0000256" key="3">
    <source>
        <dbReference type="ARBA" id="ARBA00022475"/>
    </source>
</evidence>
<dbReference type="RefSeq" id="WP_014108703.1">
    <property type="nucleotide sequence ID" value="NC_016041.1"/>
</dbReference>
<gene>
    <name evidence="10" type="primary">lolC</name>
    <name evidence="10" type="ordered locus">GNIT_1716</name>
</gene>
<evidence type="ECO:0000256" key="1">
    <source>
        <dbReference type="ARBA" id="ARBA00004651"/>
    </source>
</evidence>
<feature type="transmembrane region" description="Helical" evidence="7">
    <location>
        <begin position="373"/>
        <end position="393"/>
    </location>
</feature>
<sequence>MNFSLAWIFANKFRQSKQQSGFISFVSASSTAGIGLGCFVLILLLSVMNGFEKELRNTLLSYIPHAEFIAASPDGVYLDDETKLKAAADPRVINLYAYTKASGLLQNGSKMKSVELQGVDDNYLKNKPAIKVPAGAFNKNENGVFLGKGVIEKLGLSVGDKVQLLLPAATQDLSFAAPKVVWLTVLGVISLGGEADDFVGIMKKQTLSFALDVRLGATHIEFQLADPFAGRQLIREYGNAFNQAVYMSDWTLTNGHLYQDIQLVRTVVYITLTLVICVACFNIVSSLVMSVKEKTSEIAMLKTMGAQDGFIRAIFVIKGMINGIYGASIGSFLGVLAALYLNNITEFIEEIFGFRLLADGIYFINYLPSDLRLIDVVVTYFVAVFLCVVATIYPASKAANIKPANALQ</sequence>
<accession>G4QLG2</accession>
<comment type="subcellular location">
    <subcellularLocation>
        <location evidence="1">Cell membrane</location>
        <topology evidence="1">Multi-pass membrane protein</topology>
    </subcellularLocation>
</comment>
<keyword evidence="11" id="KW-1185">Reference proteome</keyword>
<keyword evidence="3" id="KW-1003">Cell membrane</keyword>
<dbReference type="InterPro" id="IPR003838">
    <property type="entry name" value="ABC3_permease_C"/>
</dbReference>
<protein>
    <submittedName>
        <fullName evidence="10">LolC/E family lipoprotein releasing system, transmembrane protein</fullName>
    </submittedName>
</protein>